<comment type="caution">
    <text evidence="2">The sequence shown here is derived from an EMBL/GenBank/DDBJ whole genome shotgun (WGS) entry which is preliminary data.</text>
</comment>
<evidence type="ECO:0000313" key="2">
    <source>
        <dbReference type="EMBL" id="ORY96806.1"/>
    </source>
</evidence>
<evidence type="ECO:0000256" key="1">
    <source>
        <dbReference type="ARBA" id="ARBA00037964"/>
    </source>
</evidence>
<evidence type="ECO:0000313" key="3">
    <source>
        <dbReference type="Proteomes" id="UP000242180"/>
    </source>
</evidence>
<dbReference type="EMBL" id="MCGN01000005">
    <property type="protein sequence ID" value="ORY96806.1"/>
    <property type="molecule type" value="Genomic_DNA"/>
</dbReference>
<keyword evidence="3" id="KW-1185">Reference proteome</keyword>
<dbReference type="PANTHER" id="PTHR43083:SF6">
    <property type="entry name" value="MANNAN POLYMERASE COMPLEXES SUBUNIT MNN9"/>
    <property type="match status" value="1"/>
</dbReference>
<comment type="similarity">
    <text evidence="1">Belongs to the ANP1/MMN9/VAN1 family.</text>
</comment>
<dbReference type="AlphaFoldDB" id="A0A1X2HES0"/>
<dbReference type="InterPro" id="IPR052086">
    <property type="entry name" value="Mannan_Polymerase_Subunit"/>
</dbReference>
<dbReference type="Proteomes" id="UP000242180">
    <property type="component" value="Unassembled WGS sequence"/>
</dbReference>
<protein>
    <submittedName>
        <fullName evidence="2">Anp1-domain-containing protein</fullName>
    </submittedName>
</protein>
<dbReference type="SUPFAM" id="SSF53448">
    <property type="entry name" value="Nucleotide-diphospho-sugar transferases"/>
    <property type="match status" value="1"/>
</dbReference>
<accession>A0A1X2HES0</accession>
<dbReference type="Pfam" id="PF03452">
    <property type="entry name" value="Anp1"/>
    <property type="match status" value="1"/>
</dbReference>
<dbReference type="Gene3D" id="3.90.550.10">
    <property type="entry name" value="Spore Coat Polysaccharide Biosynthesis Protein SpsA, Chain A"/>
    <property type="match status" value="1"/>
</dbReference>
<proteinExistence type="inferred from homology"/>
<organism evidence="2 3">
    <name type="scientific">Syncephalastrum racemosum</name>
    <name type="common">Filamentous fungus</name>
    <dbReference type="NCBI Taxonomy" id="13706"/>
    <lineage>
        <taxon>Eukaryota</taxon>
        <taxon>Fungi</taxon>
        <taxon>Fungi incertae sedis</taxon>
        <taxon>Mucoromycota</taxon>
        <taxon>Mucoromycotina</taxon>
        <taxon>Mucoromycetes</taxon>
        <taxon>Mucorales</taxon>
        <taxon>Syncephalastraceae</taxon>
        <taxon>Syncephalastrum</taxon>
    </lineage>
</organism>
<reference evidence="2 3" key="1">
    <citation type="submission" date="2016-07" db="EMBL/GenBank/DDBJ databases">
        <title>Pervasive Adenine N6-methylation of Active Genes in Fungi.</title>
        <authorList>
            <consortium name="DOE Joint Genome Institute"/>
            <person name="Mondo S.J."/>
            <person name="Dannebaum R.O."/>
            <person name="Kuo R.C."/>
            <person name="Labutti K."/>
            <person name="Haridas S."/>
            <person name="Kuo A."/>
            <person name="Salamov A."/>
            <person name="Ahrendt S.R."/>
            <person name="Lipzen A."/>
            <person name="Sullivan W."/>
            <person name="Andreopoulos W.B."/>
            <person name="Clum A."/>
            <person name="Lindquist E."/>
            <person name="Daum C."/>
            <person name="Ramamoorthy G.K."/>
            <person name="Gryganskyi A."/>
            <person name="Culley D."/>
            <person name="Magnuson J.K."/>
            <person name="James T.Y."/>
            <person name="O'Malley M.A."/>
            <person name="Stajich J.E."/>
            <person name="Spatafora J.W."/>
            <person name="Visel A."/>
            <person name="Grigoriev I.V."/>
        </authorList>
    </citation>
    <scope>NUCLEOTIDE SEQUENCE [LARGE SCALE GENOMIC DNA]</scope>
    <source>
        <strain evidence="2 3">NRRL 2496</strain>
    </source>
</reference>
<name>A0A1X2HES0_SYNRA</name>
<dbReference type="OrthoDB" id="204164at2759"/>
<gene>
    <name evidence="2" type="ORF">BCR43DRAFT_524843</name>
</gene>
<dbReference type="PANTHER" id="PTHR43083">
    <property type="entry name" value="MANNAN POLYMERASE II"/>
    <property type="match status" value="1"/>
</dbReference>
<dbReference type="InParanoid" id="A0A1X2HES0"/>
<sequence length="342" mass="39080">MTRLKNRGLLAAIIGGLLFLTCLLVQIPYCQPKQALQGEEALADTVVRQAAEHFDHVTFENLDDKSTHNEVLILTLLKPDMIPHLDNYFRTLKSLTYPKDKLSFAVLLMNPTPTSTHAIRHRFERARPGAQVKIYTKTFDDDAITFAMAPSQETVYELQPLRQSSLARARNYLIQSALLDKHDYVLWLDPRLTSAPPTLLQDLIQVDADIVVPNTLSRQDNEEWGHDKRNWQETDLSRTLQDEVPEDFVFMEGWIEFVTHRLLMMDMPSDVGMKKVALDGISPRCILTRASVHREGILFPPFPYQHQIDSEGFAKAARASGYQVYGLPGYKVYYDPPESHQD</sequence>
<dbReference type="OMA" id="FVFMEGW"/>
<dbReference type="InterPro" id="IPR029044">
    <property type="entry name" value="Nucleotide-diphossugar_trans"/>
</dbReference>